<feature type="non-terminal residue" evidence="1">
    <location>
        <position position="179"/>
    </location>
</feature>
<keyword evidence="2" id="KW-1185">Reference proteome</keyword>
<protein>
    <submittedName>
        <fullName evidence="1">Uncharacterized protein</fullName>
    </submittedName>
</protein>
<gene>
    <name evidence="1" type="ORF">PCOR1329_LOCUS65857</name>
</gene>
<organism evidence="1 2">
    <name type="scientific">Prorocentrum cordatum</name>
    <dbReference type="NCBI Taxonomy" id="2364126"/>
    <lineage>
        <taxon>Eukaryota</taxon>
        <taxon>Sar</taxon>
        <taxon>Alveolata</taxon>
        <taxon>Dinophyceae</taxon>
        <taxon>Prorocentrales</taxon>
        <taxon>Prorocentraceae</taxon>
        <taxon>Prorocentrum</taxon>
    </lineage>
</organism>
<accession>A0ABN9WBP5</accession>
<feature type="non-terminal residue" evidence="1">
    <location>
        <position position="1"/>
    </location>
</feature>
<sequence length="179" mass="19143">ATVELAPRSKVRALGGAAADFFTDHLVMTRAKGRTGQCEFEILMEDLRAGRLEVATELVAASFAVSGAAAASGATCVENEVHLRGVGLWSHATHARTTFLRWLFRAEGVRLSFSERDWLLLAGVGSGAEKGIEAAGYIGYEDAVQICKLISQDLWAASGAAHELDDLICFLCLSQNDAE</sequence>
<evidence type="ECO:0000313" key="1">
    <source>
        <dbReference type="EMBL" id="CAK0883710.1"/>
    </source>
</evidence>
<reference evidence="1" key="1">
    <citation type="submission" date="2023-10" db="EMBL/GenBank/DDBJ databases">
        <authorList>
            <person name="Chen Y."/>
            <person name="Shah S."/>
            <person name="Dougan E. K."/>
            <person name="Thang M."/>
            <person name="Chan C."/>
        </authorList>
    </citation>
    <scope>NUCLEOTIDE SEQUENCE [LARGE SCALE GENOMIC DNA]</scope>
</reference>
<name>A0ABN9WBP5_9DINO</name>
<dbReference type="EMBL" id="CAUYUJ010018452">
    <property type="protein sequence ID" value="CAK0883710.1"/>
    <property type="molecule type" value="Genomic_DNA"/>
</dbReference>
<proteinExistence type="predicted"/>
<dbReference type="Proteomes" id="UP001189429">
    <property type="component" value="Unassembled WGS sequence"/>
</dbReference>
<comment type="caution">
    <text evidence="1">The sequence shown here is derived from an EMBL/GenBank/DDBJ whole genome shotgun (WGS) entry which is preliminary data.</text>
</comment>
<evidence type="ECO:0000313" key="2">
    <source>
        <dbReference type="Proteomes" id="UP001189429"/>
    </source>
</evidence>